<sequence length="481" mass="54680">MVHLILNSIQIRPNKISIFSNIIPKLNWKWKMTDENSDSNENHPFTASPSQESMDAFSFADSLVSLGCSMRDHFIKSFGLARENSSSSIQNENSIDSITADSNLLPNQQAENPNIESPENPNSGDITPTEKSNDDDENVDKSGDINFTSKIAHFLRNTFNIRERLSSLVDLVVPDFTPDPTLFHSDSNPDLVDFFGAQRGGDKFMDIYSVKDITNMIQNSPLSASLEKMGYSDWYIEFDLSDCFMHYGYLRSKSIPEADKFIGFMIVQKGEFRLKSPLAADNTPGISFVHGNFPHGCNMLNIRWFALQNPRAHFSSKKPRLPGQRFPGSGLARECFKIFCKSAIKNGRDGIVNVPEHFHNALLYENFVFMNPEDQGEFEKMKNDLADDIKEKGLAAVSWAIYLGFLRKDDEVAKWEPREQIFPLSIKLIHYFHKLGFKAIVEEKKKQKARYHIMWDEAEGYCLTAVIEFSSDETAYAPTKP</sequence>
<gene>
    <name evidence="2" type="ORF">TRFO_25296</name>
</gene>
<proteinExistence type="predicted"/>
<comment type="caution">
    <text evidence="2">The sequence shown here is derived from an EMBL/GenBank/DDBJ whole genome shotgun (WGS) entry which is preliminary data.</text>
</comment>
<accession>A0A1J4KAY6</accession>
<feature type="region of interest" description="Disordered" evidence="1">
    <location>
        <begin position="105"/>
        <end position="141"/>
    </location>
</feature>
<dbReference type="VEuPathDB" id="TrichDB:TRFO_25296"/>
<keyword evidence="3" id="KW-1185">Reference proteome</keyword>
<evidence type="ECO:0000256" key="1">
    <source>
        <dbReference type="SAM" id="MobiDB-lite"/>
    </source>
</evidence>
<evidence type="ECO:0000313" key="2">
    <source>
        <dbReference type="EMBL" id="OHT06621.1"/>
    </source>
</evidence>
<dbReference type="AlphaFoldDB" id="A0A1J4KAY6"/>
<reference evidence="2" key="1">
    <citation type="submission" date="2016-10" db="EMBL/GenBank/DDBJ databases">
        <authorList>
            <person name="Benchimol M."/>
            <person name="Almeida L.G."/>
            <person name="Vasconcelos A.T."/>
            <person name="Perreira-Neves A."/>
            <person name="Rosa I.A."/>
            <person name="Tasca T."/>
            <person name="Bogo M.R."/>
            <person name="de Souza W."/>
        </authorList>
    </citation>
    <scope>NUCLEOTIDE SEQUENCE [LARGE SCALE GENOMIC DNA]</scope>
    <source>
        <strain evidence="2">K</strain>
    </source>
</reference>
<dbReference type="GeneID" id="94838968"/>
<name>A0A1J4KAY6_9EUKA</name>
<organism evidence="2 3">
    <name type="scientific">Tritrichomonas foetus</name>
    <dbReference type="NCBI Taxonomy" id="1144522"/>
    <lineage>
        <taxon>Eukaryota</taxon>
        <taxon>Metamonada</taxon>
        <taxon>Parabasalia</taxon>
        <taxon>Tritrichomonadida</taxon>
        <taxon>Tritrichomonadidae</taxon>
        <taxon>Tritrichomonas</taxon>
    </lineage>
</organism>
<dbReference type="OrthoDB" id="31616at2759"/>
<dbReference type="RefSeq" id="XP_068359757.1">
    <property type="nucleotide sequence ID" value="XM_068504264.1"/>
</dbReference>
<dbReference type="Proteomes" id="UP000179807">
    <property type="component" value="Unassembled WGS sequence"/>
</dbReference>
<protein>
    <submittedName>
        <fullName evidence="2">Uncharacterized protein</fullName>
    </submittedName>
</protein>
<evidence type="ECO:0000313" key="3">
    <source>
        <dbReference type="Proteomes" id="UP000179807"/>
    </source>
</evidence>
<dbReference type="EMBL" id="MLAK01000720">
    <property type="protein sequence ID" value="OHT06621.1"/>
    <property type="molecule type" value="Genomic_DNA"/>
</dbReference>
<feature type="compositionally biased region" description="Low complexity" evidence="1">
    <location>
        <begin position="111"/>
        <end position="123"/>
    </location>
</feature>